<protein>
    <submittedName>
        <fullName evidence="1">Uncharacterized protein</fullName>
    </submittedName>
</protein>
<dbReference type="STRING" id="670580.A0A1X6N5C0"/>
<name>A0A1X6N5C0_9APHY</name>
<organism evidence="1 2">
    <name type="scientific">Postia placenta MAD-698-R-SB12</name>
    <dbReference type="NCBI Taxonomy" id="670580"/>
    <lineage>
        <taxon>Eukaryota</taxon>
        <taxon>Fungi</taxon>
        <taxon>Dikarya</taxon>
        <taxon>Basidiomycota</taxon>
        <taxon>Agaricomycotina</taxon>
        <taxon>Agaricomycetes</taxon>
        <taxon>Polyporales</taxon>
        <taxon>Adustoporiaceae</taxon>
        <taxon>Rhodonia</taxon>
    </lineage>
</organism>
<evidence type="ECO:0000313" key="1">
    <source>
        <dbReference type="EMBL" id="OSX63623.1"/>
    </source>
</evidence>
<evidence type="ECO:0000313" key="2">
    <source>
        <dbReference type="Proteomes" id="UP000194127"/>
    </source>
</evidence>
<dbReference type="RefSeq" id="XP_024340417.1">
    <property type="nucleotide sequence ID" value="XM_024480669.1"/>
</dbReference>
<reference evidence="1 2" key="1">
    <citation type="submission" date="2017-04" db="EMBL/GenBank/DDBJ databases">
        <title>Genome Sequence of the Model Brown-Rot Fungus Postia placenta SB12.</title>
        <authorList>
            <consortium name="DOE Joint Genome Institute"/>
            <person name="Gaskell J."/>
            <person name="Kersten P."/>
            <person name="Larrondo L.F."/>
            <person name="Canessa P."/>
            <person name="Martinez D."/>
            <person name="Hibbett D."/>
            <person name="Schmoll M."/>
            <person name="Kubicek C.P."/>
            <person name="Martinez A.T."/>
            <person name="Yadav J."/>
            <person name="Master E."/>
            <person name="Magnuson J.K."/>
            <person name="James T."/>
            <person name="Yaver D."/>
            <person name="Berka R."/>
            <person name="Labutti K."/>
            <person name="Lipzen A."/>
            <person name="Aerts A."/>
            <person name="Barry K."/>
            <person name="Henrissat B."/>
            <person name="Blanchette R."/>
            <person name="Grigoriev I."/>
            <person name="Cullen D."/>
        </authorList>
    </citation>
    <scope>NUCLEOTIDE SEQUENCE [LARGE SCALE GENOMIC DNA]</scope>
    <source>
        <strain evidence="1 2">MAD-698-R-SB12</strain>
    </source>
</reference>
<proteinExistence type="predicted"/>
<keyword evidence="2" id="KW-1185">Reference proteome</keyword>
<dbReference type="OrthoDB" id="2742682at2759"/>
<sequence>MLSIPTTHLSPWLSSLRSVIDDSDSDLDSPPASDLGSDIFDDHSGLLGSTETSFSSLFPDNSQEDVSTQPKTTGSTCLSPHRLRTLKFWRYLEEQGDTSAWIKEVLAYMLSKSIDLPILLRLLSWGAEELINDPFMRFEWTALMGSSELSECLDEWYLPNRSHERGVKTQGTHQTLTHWATSCVGDMVTKEMVKIGKVLHSELEELSEETLLAVKWESLTNTTKQEAPVLWQLLRQCAWTADQDK</sequence>
<gene>
    <name evidence="1" type="ORF">POSPLADRAFT_1055668</name>
</gene>
<dbReference type="AlphaFoldDB" id="A0A1X6N5C0"/>
<accession>A0A1X6N5C0</accession>
<dbReference type="Proteomes" id="UP000194127">
    <property type="component" value="Unassembled WGS sequence"/>
</dbReference>
<dbReference type="GeneID" id="36325619"/>
<dbReference type="EMBL" id="KZ110595">
    <property type="protein sequence ID" value="OSX63623.1"/>
    <property type="molecule type" value="Genomic_DNA"/>
</dbReference>